<reference evidence="5 6" key="1">
    <citation type="submission" date="2021-07" db="EMBL/GenBank/DDBJ databases">
        <authorList>
            <person name="Imarazene B."/>
            <person name="Zahm M."/>
            <person name="Klopp C."/>
            <person name="Cabau C."/>
            <person name="Beille S."/>
            <person name="Jouanno E."/>
            <person name="Castinel A."/>
            <person name="Lluch J."/>
            <person name="Gil L."/>
            <person name="Kuchtly C."/>
            <person name="Lopez Roques C."/>
            <person name="Donnadieu C."/>
            <person name="Parrinello H."/>
            <person name="Journot L."/>
            <person name="Du K."/>
            <person name="Schartl M."/>
            <person name="Retaux S."/>
            <person name="Guiguen Y."/>
        </authorList>
    </citation>
    <scope>NUCLEOTIDE SEQUENCE [LARGE SCALE GENOMIC DNA]</scope>
    <source>
        <strain evidence="5">Pach_M1</strain>
        <tissue evidence="5">Testis</tissue>
    </source>
</reference>
<keyword evidence="1" id="KW-0862">Zinc</keyword>
<dbReference type="AlphaFoldDB" id="A0A8T2KQM3"/>
<dbReference type="InterPro" id="IPR001878">
    <property type="entry name" value="Znf_CCHC"/>
</dbReference>
<dbReference type="InterPro" id="IPR036875">
    <property type="entry name" value="Znf_CCHC_sf"/>
</dbReference>
<protein>
    <recommendedName>
        <fullName evidence="4">CCHC-type domain-containing protein</fullName>
    </recommendedName>
</protein>
<feature type="transmembrane region" description="Helical" evidence="3">
    <location>
        <begin position="622"/>
        <end position="646"/>
    </location>
</feature>
<keyword evidence="3" id="KW-0472">Membrane</keyword>
<dbReference type="PANTHER" id="PTHR45823:SF1">
    <property type="entry name" value="T-SNARE COILED-COIL HOMOLOGY DOMAIN-CONTAINING PROTEIN"/>
    <property type="match status" value="1"/>
</dbReference>
<feature type="domain" description="CCHC-type" evidence="4">
    <location>
        <begin position="335"/>
        <end position="350"/>
    </location>
</feature>
<keyword evidence="3" id="KW-0812">Transmembrane</keyword>
<dbReference type="Gene3D" id="2.60.40.10">
    <property type="entry name" value="Immunoglobulins"/>
    <property type="match status" value="1"/>
</dbReference>
<dbReference type="PROSITE" id="PS50158">
    <property type="entry name" value="ZF_CCHC"/>
    <property type="match status" value="1"/>
</dbReference>
<proteinExistence type="predicted"/>
<name>A0A8T2KQM3_ASTMX</name>
<dbReference type="InterPro" id="IPR036179">
    <property type="entry name" value="Ig-like_dom_sf"/>
</dbReference>
<keyword evidence="1" id="KW-0863">Zinc-finger</keyword>
<keyword evidence="1" id="KW-0479">Metal-binding</keyword>
<feature type="region of interest" description="Disordered" evidence="2">
    <location>
        <begin position="1"/>
        <end position="122"/>
    </location>
</feature>
<dbReference type="InterPro" id="IPR013783">
    <property type="entry name" value="Ig-like_fold"/>
</dbReference>
<evidence type="ECO:0000256" key="3">
    <source>
        <dbReference type="SAM" id="Phobius"/>
    </source>
</evidence>
<dbReference type="GO" id="GO:0008270">
    <property type="term" value="F:zinc ion binding"/>
    <property type="evidence" value="ECO:0007669"/>
    <property type="project" value="UniProtKB-KW"/>
</dbReference>
<dbReference type="PANTHER" id="PTHR45823">
    <property type="entry name" value="T-SNARE COILED-COIL HOMOLOGY DOMAIN-CONTAINING PROTEIN"/>
    <property type="match status" value="1"/>
</dbReference>
<sequence>MVSEVGCEGGDQQARAADPEAEPRSSSQEEGTERSAYPTLPDGASQPRARLVSEGRRPAAERDGRGSTDSRRPAAERDGRGSADSRRPAAERDGHGSAGDPPRDETAAGAPTAAERSGHQHPACPAVELTAPVASISLPRYSGEGPWEPYEAQLGVVARYYGWTPAMIATRLCLALEGRALQALVDLPAEEHGDLDALKSILRQRFGRVPDVQLVRQQLRDRRRGKSERLSVLAVELKTLVRQAYPGFPAGVRDELALDAFLNALAPGSLQRHVRLSGATSLSAAVEEAEKAELILKDQRSATCLQVEAEEESEARVCQTRPAETTPGAGRSPVRCWRCRRWGHKANQCRAPAPAENEFGTSHSSSSSIVSPCRSTTRFNMPSCTSTLPLLLVSTTIIAVVESPQPPAEPVVKVKVHDSAALSCSKRCSGAVQWTLFSKGKDPLAECDQTSCRSVKEGYQMIFNQYLQGNLSLIITDVDFSKRGLYVCNCDNRDLCEVQLQIETLMSEVQITSGESLVMMMHISDEVEVIYRSREDAEQSSVQICSVNGESLKFNPEFTHRTSLSSALELRGGKVSDSGVYTVRDTRNDEVLHIYTVTFHSDSKAQDQIQKPSDLKCNAVQVWMVLVLVLLLAVCLVLVGVIVWLYRKNQHLNNNCLQMSEQDNSRAEQRPEQRNLV</sequence>
<evidence type="ECO:0000313" key="5">
    <source>
        <dbReference type="EMBL" id="KAG9261623.1"/>
    </source>
</evidence>
<comment type="caution">
    <text evidence="5">The sequence shown here is derived from an EMBL/GenBank/DDBJ whole genome shotgun (WGS) entry which is preliminary data.</text>
</comment>
<evidence type="ECO:0000313" key="6">
    <source>
        <dbReference type="Proteomes" id="UP000752171"/>
    </source>
</evidence>
<dbReference type="SUPFAM" id="SSF57756">
    <property type="entry name" value="Retrovirus zinc finger-like domains"/>
    <property type="match status" value="1"/>
</dbReference>
<evidence type="ECO:0000256" key="1">
    <source>
        <dbReference type="PROSITE-ProRule" id="PRU00047"/>
    </source>
</evidence>
<evidence type="ECO:0000256" key="2">
    <source>
        <dbReference type="SAM" id="MobiDB-lite"/>
    </source>
</evidence>
<accession>A0A8T2KQM3</accession>
<gene>
    <name evidence="5" type="ORF">AMEX_G25207</name>
</gene>
<keyword evidence="3" id="KW-1133">Transmembrane helix</keyword>
<feature type="compositionally biased region" description="Basic and acidic residues" evidence="2">
    <location>
        <begin position="51"/>
        <end position="106"/>
    </location>
</feature>
<dbReference type="Proteomes" id="UP000752171">
    <property type="component" value="Unassembled WGS sequence"/>
</dbReference>
<evidence type="ECO:0000259" key="4">
    <source>
        <dbReference type="PROSITE" id="PS50158"/>
    </source>
</evidence>
<dbReference type="EMBL" id="JAICCE010000022">
    <property type="protein sequence ID" value="KAG9261623.1"/>
    <property type="molecule type" value="Genomic_DNA"/>
</dbReference>
<dbReference type="SUPFAM" id="SSF48726">
    <property type="entry name" value="Immunoglobulin"/>
    <property type="match status" value="1"/>
</dbReference>
<dbReference type="GO" id="GO:0003676">
    <property type="term" value="F:nucleic acid binding"/>
    <property type="evidence" value="ECO:0007669"/>
    <property type="project" value="InterPro"/>
</dbReference>
<organism evidence="5 6">
    <name type="scientific">Astyanax mexicanus</name>
    <name type="common">Blind cave fish</name>
    <name type="synonym">Astyanax fasciatus mexicanus</name>
    <dbReference type="NCBI Taxonomy" id="7994"/>
    <lineage>
        <taxon>Eukaryota</taxon>
        <taxon>Metazoa</taxon>
        <taxon>Chordata</taxon>
        <taxon>Craniata</taxon>
        <taxon>Vertebrata</taxon>
        <taxon>Euteleostomi</taxon>
        <taxon>Actinopterygii</taxon>
        <taxon>Neopterygii</taxon>
        <taxon>Teleostei</taxon>
        <taxon>Ostariophysi</taxon>
        <taxon>Characiformes</taxon>
        <taxon>Characoidei</taxon>
        <taxon>Acestrorhamphidae</taxon>
        <taxon>Acestrorhamphinae</taxon>
        <taxon>Astyanax</taxon>
    </lineage>
</organism>